<keyword evidence="3" id="KW-1003">Cell membrane</keyword>
<evidence type="ECO:0000256" key="5">
    <source>
        <dbReference type="ARBA" id="ARBA00022989"/>
    </source>
</evidence>
<evidence type="ECO:0000259" key="10">
    <source>
        <dbReference type="Pfam" id="PF21088"/>
    </source>
</evidence>
<keyword evidence="4 7" id="KW-0812">Transmembrane</keyword>
<organism evidence="11 12">
    <name type="scientific">Neptunomonas marina</name>
    <dbReference type="NCBI Taxonomy" id="1815562"/>
    <lineage>
        <taxon>Bacteria</taxon>
        <taxon>Pseudomonadati</taxon>
        <taxon>Pseudomonadota</taxon>
        <taxon>Gammaproteobacteria</taxon>
        <taxon>Oceanospirillales</taxon>
        <taxon>Oceanospirillaceae</taxon>
        <taxon>Neptunomonas</taxon>
    </lineage>
</organism>
<comment type="caution">
    <text evidence="11">The sequence shown here is derived from an EMBL/GenBank/DDBJ whole genome shotgun (WGS) entry which is preliminary data.</text>
</comment>
<dbReference type="InterPro" id="IPR045042">
    <property type="entry name" value="YnaI-like"/>
</dbReference>
<keyword evidence="5 7" id="KW-1133">Transmembrane helix</keyword>
<dbReference type="InterPro" id="IPR049278">
    <property type="entry name" value="MS_channel_C"/>
</dbReference>
<dbReference type="PROSITE" id="PS01246">
    <property type="entry name" value="UPF0003"/>
    <property type="match status" value="1"/>
</dbReference>
<evidence type="ECO:0000256" key="7">
    <source>
        <dbReference type="SAM" id="Phobius"/>
    </source>
</evidence>
<feature type="domain" description="Mechanosensitive ion channel transmembrane helices 2/3" evidence="10">
    <location>
        <begin position="151"/>
        <end position="192"/>
    </location>
</feature>
<dbReference type="InterPro" id="IPR006685">
    <property type="entry name" value="MscS_channel_2nd"/>
</dbReference>
<evidence type="ECO:0000256" key="4">
    <source>
        <dbReference type="ARBA" id="ARBA00022692"/>
    </source>
</evidence>
<dbReference type="GO" id="GO:0005886">
    <property type="term" value="C:plasma membrane"/>
    <property type="evidence" value="ECO:0007669"/>
    <property type="project" value="UniProtKB-SubCell"/>
</dbReference>
<dbReference type="Pfam" id="PF21088">
    <property type="entry name" value="MS_channel_1st"/>
    <property type="match status" value="1"/>
</dbReference>
<dbReference type="Proteomes" id="UP000282818">
    <property type="component" value="Unassembled WGS sequence"/>
</dbReference>
<dbReference type="GO" id="GO:0008381">
    <property type="term" value="F:mechanosensitive monoatomic ion channel activity"/>
    <property type="evidence" value="ECO:0007669"/>
    <property type="project" value="UniProtKB-ARBA"/>
</dbReference>
<dbReference type="InterPro" id="IPR011014">
    <property type="entry name" value="MscS_channel_TM-2"/>
</dbReference>
<dbReference type="InterPro" id="IPR011066">
    <property type="entry name" value="MscS_channel_C_sf"/>
</dbReference>
<keyword evidence="6 7" id="KW-0472">Membrane</keyword>
<dbReference type="InterPro" id="IPR023408">
    <property type="entry name" value="MscS_beta-dom_sf"/>
</dbReference>
<evidence type="ECO:0000259" key="9">
    <source>
        <dbReference type="Pfam" id="PF21082"/>
    </source>
</evidence>
<proteinExistence type="inferred from homology"/>
<dbReference type="PANTHER" id="PTHR43634:SF2">
    <property type="entry name" value="LOW CONDUCTANCE MECHANOSENSITIVE CHANNEL YNAI"/>
    <property type="match status" value="1"/>
</dbReference>
<dbReference type="SUPFAM" id="SSF50182">
    <property type="entry name" value="Sm-like ribonucleoproteins"/>
    <property type="match status" value="1"/>
</dbReference>
<dbReference type="Gene3D" id="2.30.30.60">
    <property type="match status" value="1"/>
</dbReference>
<dbReference type="SUPFAM" id="SSF82689">
    <property type="entry name" value="Mechanosensitive channel protein MscS (YggB), C-terminal domain"/>
    <property type="match status" value="1"/>
</dbReference>
<dbReference type="SUPFAM" id="SSF82861">
    <property type="entry name" value="Mechanosensitive channel protein MscS (YggB), transmembrane region"/>
    <property type="match status" value="1"/>
</dbReference>
<dbReference type="Gene3D" id="3.30.70.100">
    <property type="match status" value="1"/>
</dbReference>
<evidence type="ECO:0000256" key="3">
    <source>
        <dbReference type="ARBA" id="ARBA00022475"/>
    </source>
</evidence>
<evidence type="ECO:0000256" key="1">
    <source>
        <dbReference type="ARBA" id="ARBA00004651"/>
    </source>
</evidence>
<dbReference type="Gene3D" id="1.10.287.1260">
    <property type="match status" value="1"/>
</dbReference>
<dbReference type="EMBL" id="SACQ01000001">
    <property type="protein sequence ID" value="RVU32496.1"/>
    <property type="molecule type" value="Genomic_DNA"/>
</dbReference>
<sequence length="382" mass="42660">MDADAKAILNTVTTWLVDNLALGQENSWVLSVFVVILTTAIVALFVKKFFFKLAQQLLRTRNVWDDLLVEAARRPAVTLIWVLGGSWAIDIIDAKTGTVLLDIIDPLRKVAVIVLIGWFLVRFVKRAETALIDPQGIDTSMDETTVSAIGKLIRLALVVTIALVVLQSFGYSISGVLAFGGIGGLAVGFAAKDLLANFFGGLMIYLDRPFKVGDWVRSPDQNIEGTVEDIGWRLTRIRTFDQRPLYVPNATFTSISVENPSRMKNRRIYETVGVRYCDVTRIQAIVSDVKTMLQNHPEIDTRQTLIVNLNQFSPSSLDFFVYTFTKTTNWVKYHEVKQDVLLQIMAIVEGHDAEVAFPTQTLHVEGISQAQALSLERADIQQ</sequence>
<evidence type="ECO:0000313" key="11">
    <source>
        <dbReference type="EMBL" id="RVU32496.1"/>
    </source>
</evidence>
<feature type="domain" description="Mechanosensitive ion channel MscS" evidence="8">
    <location>
        <begin position="193"/>
        <end position="262"/>
    </location>
</feature>
<dbReference type="AlphaFoldDB" id="A0A437QD83"/>
<dbReference type="InterPro" id="IPR006686">
    <property type="entry name" value="MscS_channel_CS"/>
</dbReference>
<keyword evidence="12" id="KW-1185">Reference proteome</keyword>
<feature type="transmembrane region" description="Helical" evidence="7">
    <location>
        <begin position="28"/>
        <end position="46"/>
    </location>
</feature>
<evidence type="ECO:0000256" key="2">
    <source>
        <dbReference type="ARBA" id="ARBA00008017"/>
    </source>
</evidence>
<dbReference type="PANTHER" id="PTHR43634">
    <property type="entry name" value="OW CONDUCTANCE MECHANOSENSITIVE CHANNEL"/>
    <property type="match status" value="1"/>
</dbReference>
<feature type="domain" description="Mechanosensitive ion channel MscS C-terminal" evidence="9">
    <location>
        <begin position="278"/>
        <end position="354"/>
    </location>
</feature>
<comment type="subcellular location">
    <subcellularLocation>
        <location evidence="1">Cell membrane</location>
        <topology evidence="1">Multi-pass membrane protein</topology>
    </subcellularLocation>
</comment>
<accession>A0A437QD83</accession>
<evidence type="ECO:0000313" key="12">
    <source>
        <dbReference type="Proteomes" id="UP000282818"/>
    </source>
</evidence>
<evidence type="ECO:0000256" key="6">
    <source>
        <dbReference type="ARBA" id="ARBA00023136"/>
    </source>
</evidence>
<dbReference type="Pfam" id="PF21082">
    <property type="entry name" value="MS_channel_3rd"/>
    <property type="match status" value="1"/>
</dbReference>
<dbReference type="InterPro" id="IPR010920">
    <property type="entry name" value="LSM_dom_sf"/>
</dbReference>
<dbReference type="Pfam" id="PF00924">
    <property type="entry name" value="MS_channel_2nd"/>
    <property type="match status" value="1"/>
</dbReference>
<gene>
    <name evidence="11" type="ORF">EOE65_02270</name>
</gene>
<protein>
    <submittedName>
        <fullName evidence="11">Mechanosensitive ion channel family protein</fullName>
    </submittedName>
</protein>
<dbReference type="RefSeq" id="WP_127692665.1">
    <property type="nucleotide sequence ID" value="NZ_SACQ01000001.1"/>
</dbReference>
<comment type="similarity">
    <text evidence="2">Belongs to the MscS (TC 1.A.23) family.</text>
</comment>
<name>A0A437QD83_9GAMM</name>
<reference evidence="11 12" key="1">
    <citation type="submission" date="2019-01" db="EMBL/GenBank/DDBJ databases">
        <authorList>
            <person name="Chen W.-M."/>
        </authorList>
    </citation>
    <scope>NUCLEOTIDE SEQUENCE [LARGE SCALE GENOMIC DNA]</scope>
    <source>
        <strain evidence="11 12">HPM-16</strain>
    </source>
</reference>
<dbReference type="InterPro" id="IPR049142">
    <property type="entry name" value="MS_channel_1st"/>
</dbReference>
<evidence type="ECO:0000259" key="8">
    <source>
        <dbReference type="Pfam" id="PF00924"/>
    </source>
</evidence>